<dbReference type="InterPro" id="IPR049712">
    <property type="entry name" value="Poly_export"/>
</dbReference>
<keyword evidence="18" id="KW-1185">Reference proteome</keyword>
<evidence type="ECO:0000256" key="2">
    <source>
        <dbReference type="ARBA" id="ARBA00009450"/>
    </source>
</evidence>
<keyword evidence="5" id="KW-0762">Sugar transport</keyword>
<feature type="domain" description="SLBB" evidence="16">
    <location>
        <begin position="186"/>
        <end position="261"/>
    </location>
</feature>
<dbReference type="Proteomes" id="UP001161580">
    <property type="component" value="Unassembled WGS sequence"/>
</dbReference>
<dbReference type="GO" id="GO:0046930">
    <property type="term" value="C:pore complex"/>
    <property type="evidence" value="ECO:0007669"/>
    <property type="project" value="UniProtKB-KW"/>
</dbReference>
<keyword evidence="10" id="KW-0626">Porin</keyword>
<dbReference type="Pfam" id="PF02563">
    <property type="entry name" value="Poly_export"/>
    <property type="match status" value="1"/>
</dbReference>
<evidence type="ECO:0000256" key="14">
    <source>
        <dbReference type="ARBA" id="ARBA00023288"/>
    </source>
</evidence>
<evidence type="ECO:0000256" key="1">
    <source>
        <dbReference type="ARBA" id="ARBA00004571"/>
    </source>
</evidence>
<evidence type="ECO:0000256" key="9">
    <source>
        <dbReference type="ARBA" id="ARBA00023065"/>
    </source>
</evidence>
<evidence type="ECO:0000256" key="4">
    <source>
        <dbReference type="ARBA" id="ARBA00022452"/>
    </source>
</evidence>
<keyword evidence="12" id="KW-0564">Palmitate</keyword>
<dbReference type="GO" id="GO:0006811">
    <property type="term" value="P:monoatomic ion transport"/>
    <property type="evidence" value="ECO:0007669"/>
    <property type="project" value="UniProtKB-KW"/>
</dbReference>
<dbReference type="RefSeq" id="WP_311785273.1">
    <property type="nucleotide sequence ID" value="NZ_JALDYY010000001.1"/>
</dbReference>
<keyword evidence="8" id="KW-0625">Polysaccharide transport</keyword>
<evidence type="ECO:0000313" key="18">
    <source>
        <dbReference type="Proteomes" id="UP001161580"/>
    </source>
</evidence>
<dbReference type="AlphaFoldDB" id="A0AAE3Q7V0"/>
<organism evidence="17 18">
    <name type="scientific">Ferirhizobium litorale</name>
    <dbReference type="NCBI Taxonomy" id="2927786"/>
    <lineage>
        <taxon>Bacteria</taxon>
        <taxon>Pseudomonadati</taxon>
        <taxon>Pseudomonadota</taxon>
        <taxon>Alphaproteobacteria</taxon>
        <taxon>Hyphomicrobiales</taxon>
        <taxon>Rhizobiaceae</taxon>
        <taxon>Ferirhizobium</taxon>
    </lineage>
</organism>
<dbReference type="InterPro" id="IPR054765">
    <property type="entry name" value="SLBB_dom"/>
</dbReference>
<keyword evidence="9" id="KW-0406">Ion transport</keyword>
<feature type="domain" description="Polysaccharide export protein N-terminal" evidence="15">
    <location>
        <begin position="100"/>
        <end position="179"/>
    </location>
</feature>
<sequence length="406" mass="43397">MIEVKHVEIGIQRWMRPVLRLIAGGTLLALAGCNAFPSDGPTASEVMHSSSGTTANPIPSRKLVFDVVNVDQRIASNVNTLGQPGFSRTFGFGGGVGTPVIGVGDKLDVTIFEAGPDGLFSTAENKATNIPVTVQPDGTGQIPYVGSVRFAGTTIDQARASIVSALKAKAVEPDVTVSLSGNASRTVSVSGDVSKPGVVPLGLAPMQLTEILAFSGGTSKAPYDSYVTLTRSGRVGKAQLQSLIDNPKDDIYVRPGDKIFVTYDPQTFTALGSTRKSAKIDFNASRLSVVEAAALAGGGDRFSSDAKGYFIFRYETEAVYRHVVGESRFRELLSQGMLADGTGRYPIVYRIDMLDPQSYLVAQSFPIRNKDVLYLSRHPASDFIKFMSLFNTSAVVAWNINRIADN</sequence>
<comment type="caution">
    <text evidence="17">The sequence shown here is derived from an EMBL/GenBank/DDBJ whole genome shotgun (WGS) entry which is preliminary data.</text>
</comment>
<evidence type="ECO:0000256" key="8">
    <source>
        <dbReference type="ARBA" id="ARBA00023047"/>
    </source>
</evidence>
<dbReference type="PROSITE" id="PS51257">
    <property type="entry name" value="PROKAR_LIPOPROTEIN"/>
    <property type="match status" value="1"/>
</dbReference>
<dbReference type="PANTHER" id="PTHR33619:SF3">
    <property type="entry name" value="POLYSACCHARIDE EXPORT PROTEIN GFCE-RELATED"/>
    <property type="match status" value="1"/>
</dbReference>
<accession>A0AAE3Q7V0</accession>
<proteinExistence type="inferred from homology"/>
<dbReference type="GO" id="GO:0015288">
    <property type="term" value="F:porin activity"/>
    <property type="evidence" value="ECO:0007669"/>
    <property type="project" value="UniProtKB-KW"/>
</dbReference>
<comment type="subcellular location">
    <subcellularLocation>
        <location evidence="1">Cell outer membrane</location>
        <topology evidence="1">Multi-pass membrane protein</topology>
    </subcellularLocation>
</comment>
<evidence type="ECO:0000259" key="15">
    <source>
        <dbReference type="Pfam" id="PF02563"/>
    </source>
</evidence>
<dbReference type="Pfam" id="PF22461">
    <property type="entry name" value="SLBB_2"/>
    <property type="match status" value="1"/>
</dbReference>
<name>A0AAE3Q7V0_9HYPH</name>
<evidence type="ECO:0000313" key="17">
    <source>
        <dbReference type="EMBL" id="MDI7920792.1"/>
    </source>
</evidence>
<keyword evidence="13" id="KW-0998">Cell outer membrane</keyword>
<keyword evidence="11" id="KW-0472">Membrane</keyword>
<dbReference type="Gene3D" id="3.30.1950.10">
    <property type="entry name" value="wza like domain"/>
    <property type="match status" value="1"/>
</dbReference>
<evidence type="ECO:0000259" key="16">
    <source>
        <dbReference type="Pfam" id="PF22461"/>
    </source>
</evidence>
<evidence type="ECO:0000256" key="6">
    <source>
        <dbReference type="ARBA" id="ARBA00022692"/>
    </source>
</evidence>
<dbReference type="GO" id="GO:0015159">
    <property type="term" value="F:polysaccharide transmembrane transporter activity"/>
    <property type="evidence" value="ECO:0007669"/>
    <property type="project" value="InterPro"/>
</dbReference>
<dbReference type="PANTHER" id="PTHR33619">
    <property type="entry name" value="POLYSACCHARIDE EXPORT PROTEIN GFCE-RELATED"/>
    <property type="match status" value="1"/>
</dbReference>
<comment type="similarity">
    <text evidence="2">Belongs to the BexD/CtrA/VexA family.</text>
</comment>
<dbReference type="Gene3D" id="3.10.560.10">
    <property type="entry name" value="Outer membrane lipoprotein wza domain like"/>
    <property type="match status" value="2"/>
</dbReference>
<evidence type="ECO:0000256" key="11">
    <source>
        <dbReference type="ARBA" id="ARBA00023136"/>
    </source>
</evidence>
<keyword evidence="7" id="KW-0732">Signal</keyword>
<protein>
    <submittedName>
        <fullName evidence="17">Polysaccharide export protein</fullName>
    </submittedName>
</protein>
<keyword evidence="6" id="KW-0812">Transmembrane</keyword>
<keyword evidence="4" id="KW-1134">Transmembrane beta strand</keyword>
<dbReference type="GO" id="GO:0009279">
    <property type="term" value="C:cell outer membrane"/>
    <property type="evidence" value="ECO:0007669"/>
    <property type="project" value="UniProtKB-SubCell"/>
</dbReference>
<evidence type="ECO:0000256" key="13">
    <source>
        <dbReference type="ARBA" id="ARBA00023237"/>
    </source>
</evidence>
<evidence type="ECO:0000256" key="12">
    <source>
        <dbReference type="ARBA" id="ARBA00023139"/>
    </source>
</evidence>
<keyword evidence="3" id="KW-0813">Transport</keyword>
<evidence type="ECO:0000256" key="10">
    <source>
        <dbReference type="ARBA" id="ARBA00023114"/>
    </source>
</evidence>
<reference evidence="17" key="1">
    <citation type="submission" date="2022-03" db="EMBL/GenBank/DDBJ databases">
        <title>Fererhizobium litorale gen. nov., sp. nov., isolated from sandy sediments of the Sea of Japan seashore.</title>
        <authorList>
            <person name="Romanenko L."/>
            <person name="Kurilenko V."/>
            <person name="Otstavnykh N."/>
            <person name="Svetashev V."/>
            <person name="Tekutyeva L."/>
            <person name="Isaeva M."/>
            <person name="Mikhailov V."/>
        </authorList>
    </citation>
    <scope>NUCLEOTIDE SEQUENCE</scope>
    <source>
        <strain evidence="17">KMM 9576</strain>
    </source>
</reference>
<keyword evidence="14" id="KW-0449">Lipoprotein</keyword>
<evidence type="ECO:0000256" key="7">
    <source>
        <dbReference type="ARBA" id="ARBA00022729"/>
    </source>
</evidence>
<evidence type="ECO:0000256" key="3">
    <source>
        <dbReference type="ARBA" id="ARBA00022448"/>
    </source>
</evidence>
<gene>
    <name evidence="17" type="ORF">MRS75_01695</name>
</gene>
<evidence type="ECO:0000256" key="5">
    <source>
        <dbReference type="ARBA" id="ARBA00022597"/>
    </source>
</evidence>
<dbReference type="EMBL" id="JALDYZ010000001">
    <property type="protein sequence ID" value="MDI7920792.1"/>
    <property type="molecule type" value="Genomic_DNA"/>
</dbReference>
<dbReference type="InterPro" id="IPR003715">
    <property type="entry name" value="Poly_export_N"/>
</dbReference>